<evidence type="ECO:0000313" key="14">
    <source>
        <dbReference type="EMBL" id="KAJ7217895.1"/>
    </source>
</evidence>
<dbReference type="Pfam" id="PF08264">
    <property type="entry name" value="Anticodon_1"/>
    <property type="match status" value="1"/>
</dbReference>
<dbReference type="Pfam" id="PF00133">
    <property type="entry name" value="tRNA-synt_1"/>
    <property type="match status" value="1"/>
</dbReference>
<dbReference type="InterPro" id="IPR002300">
    <property type="entry name" value="aa-tRNA-synth_Ia"/>
</dbReference>
<evidence type="ECO:0000256" key="5">
    <source>
        <dbReference type="ARBA" id="ARBA00022840"/>
    </source>
</evidence>
<evidence type="ECO:0000256" key="10">
    <source>
        <dbReference type="ARBA" id="ARBA00069879"/>
    </source>
</evidence>
<dbReference type="CDD" id="cd07961">
    <property type="entry name" value="Anticodon_Ia_Ile_ABEc"/>
    <property type="match status" value="1"/>
</dbReference>
<evidence type="ECO:0000256" key="4">
    <source>
        <dbReference type="ARBA" id="ARBA00022741"/>
    </source>
</evidence>
<dbReference type="InterPro" id="IPR002301">
    <property type="entry name" value="Ile-tRNA-ligase"/>
</dbReference>
<dbReference type="HAMAP" id="MF_02003">
    <property type="entry name" value="Ile_tRNA_synth_type2"/>
    <property type="match status" value="1"/>
</dbReference>
<dbReference type="GO" id="GO:0002161">
    <property type="term" value="F:aminoacyl-tRNA deacylase activity"/>
    <property type="evidence" value="ECO:0007669"/>
    <property type="project" value="InterPro"/>
</dbReference>
<dbReference type="InterPro" id="IPR009080">
    <property type="entry name" value="tRNAsynth_Ia_anticodon-bd"/>
</dbReference>
<dbReference type="NCBIfam" id="TIGR00392">
    <property type="entry name" value="ileS"/>
    <property type="match status" value="1"/>
</dbReference>
<feature type="domain" description="Aminoacyl-tRNA synthetase class Ia" evidence="12">
    <location>
        <begin position="21"/>
        <end position="642"/>
    </location>
</feature>
<dbReference type="GO" id="GO:0000049">
    <property type="term" value="F:tRNA binding"/>
    <property type="evidence" value="ECO:0007669"/>
    <property type="project" value="InterPro"/>
</dbReference>
<dbReference type="InterPro" id="IPR023586">
    <property type="entry name" value="Ile-tRNA-ligase_type2"/>
</dbReference>
<dbReference type="InterPro" id="IPR009008">
    <property type="entry name" value="Val/Leu/Ile-tRNA-synth_edit"/>
</dbReference>
<keyword evidence="7 11" id="KW-0030">Aminoacyl-tRNA synthetase</keyword>
<proteinExistence type="inferred from homology"/>
<reference evidence="14" key="1">
    <citation type="submission" date="2023-03" db="EMBL/GenBank/DDBJ databases">
        <title>Massive genome expansion in bonnet fungi (Mycena s.s.) driven by repeated elements and novel gene families across ecological guilds.</title>
        <authorList>
            <consortium name="Lawrence Berkeley National Laboratory"/>
            <person name="Harder C.B."/>
            <person name="Miyauchi S."/>
            <person name="Viragh M."/>
            <person name="Kuo A."/>
            <person name="Thoen E."/>
            <person name="Andreopoulos B."/>
            <person name="Lu D."/>
            <person name="Skrede I."/>
            <person name="Drula E."/>
            <person name="Henrissat B."/>
            <person name="Morin E."/>
            <person name="Kohler A."/>
            <person name="Barry K."/>
            <person name="LaButti K."/>
            <person name="Morin E."/>
            <person name="Salamov A."/>
            <person name="Lipzen A."/>
            <person name="Mereny Z."/>
            <person name="Hegedus B."/>
            <person name="Baldrian P."/>
            <person name="Stursova M."/>
            <person name="Weitz H."/>
            <person name="Taylor A."/>
            <person name="Grigoriev I.V."/>
            <person name="Nagy L.G."/>
            <person name="Martin F."/>
            <person name="Kauserud H."/>
        </authorList>
    </citation>
    <scope>NUCLEOTIDE SEQUENCE</scope>
    <source>
        <strain evidence="14">9144</strain>
    </source>
</reference>
<dbReference type="PANTHER" id="PTHR42780">
    <property type="entry name" value="SOLEUCYL-TRNA SYNTHETASE"/>
    <property type="match status" value="1"/>
</dbReference>
<dbReference type="FunFam" id="3.40.50.620:FF:000133">
    <property type="entry name" value="Isoleucyl-tRNA synthetase, cytoplasmic"/>
    <property type="match status" value="1"/>
</dbReference>
<dbReference type="PROSITE" id="PS00178">
    <property type="entry name" value="AA_TRNA_LIGASE_I"/>
    <property type="match status" value="1"/>
</dbReference>
<dbReference type="GO" id="GO:0006428">
    <property type="term" value="P:isoleucyl-tRNA aminoacylation"/>
    <property type="evidence" value="ECO:0007669"/>
    <property type="project" value="InterPro"/>
</dbReference>
<gene>
    <name evidence="14" type="ORF">GGX14DRAFT_517228</name>
</gene>
<comment type="similarity">
    <text evidence="1 11">Belongs to the class-I aminoacyl-tRNA synthetase family.</text>
</comment>
<accession>A0AAD6VMW8</accession>
<dbReference type="Proteomes" id="UP001219525">
    <property type="component" value="Unassembled WGS sequence"/>
</dbReference>
<dbReference type="InterPro" id="IPR013155">
    <property type="entry name" value="M/V/L/I-tRNA-synth_anticd-bd"/>
</dbReference>
<keyword evidence="15" id="KW-1185">Reference proteome</keyword>
<keyword evidence="5 11" id="KW-0067">ATP-binding</keyword>
<dbReference type="EC" id="6.1.1.5" evidence="2"/>
<evidence type="ECO:0000259" key="12">
    <source>
        <dbReference type="Pfam" id="PF00133"/>
    </source>
</evidence>
<dbReference type="GO" id="GO:0004822">
    <property type="term" value="F:isoleucine-tRNA ligase activity"/>
    <property type="evidence" value="ECO:0007669"/>
    <property type="project" value="UniProtKB-EC"/>
</dbReference>
<dbReference type="FunFam" id="3.40.50.620:FF:000023">
    <property type="entry name" value="Isoleucyl-tRNA synthetase,cytoplasmic"/>
    <property type="match status" value="1"/>
</dbReference>
<dbReference type="InterPro" id="IPR033709">
    <property type="entry name" value="Anticodon_Ile_ABEc"/>
</dbReference>
<evidence type="ECO:0000256" key="6">
    <source>
        <dbReference type="ARBA" id="ARBA00022917"/>
    </source>
</evidence>
<evidence type="ECO:0000256" key="8">
    <source>
        <dbReference type="ARBA" id="ARBA00032665"/>
    </source>
</evidence>
<evidence type="ECO:0000256" key="3">
    <source>
        <dbReference type="ARBA" id="ARBA00022598"/>
    </source>
</evidence>
<evidence type="ECO:0000256" key="1">
    <source>
        <dbReference type="ARBA" id="ARBA00005594"/>
    </source>
</evidence>
<dbReference type="SUPFAM" id="SSF50677">
    <property type="entry name" value="ValRS/IleRS/LeuRS editing domain"/>
    <property type="match status" value="1"/>
</dbReference>
<dbReference type="FunFam" id="3.90.740.10:FF:000044">
    <property type="entry name" value="Isoleucine--tRNA ligase"/>
    <property type="match status" value="1"/>
</dbReference>
<dbReference type="EMBL" id="JARJCW010000013">
    <property type="protein sequence ID" value="KAJ7217895.1"/>
    <property type="molecule type" value="Genomic_DNA"/>
</dbReference>
<dbReference type="Pfam" id="PF19302">
    <property type="entry name" value="DUF5915"/>
    <property type="match status" value="1"/>
</dbReference>
<evidence type="ECO:0000259" key="13">
    <source>
        <dbReference type="Pfam" id="PF08264"/>
    </source>
</evidence>
<evidence type="ECO:0000256" key="11">
    <source>
        <dbReference type="RuleBase" id="RU363035"/>
    </source>
</evidence>
<keyword evidence="4 11" id="KW-0547">Nucleotide-binding</keyword>
<evidence type="ECO:0000256" key="7">
    <source>
        <dbReference type="ARBA" id="ARBA00023146"/>
    </source>
</evidence>
<name>A0AAD6VMW8_9AGAR</name>
<dbReference type="GO" id="GO:0005524">
    <property type="term" value="F:ATP binding"/>
    <property type="evidence" value="ECO:0007669"/>
    <property type="project" value="UniProtKB-KW"/>
</dbReference>
<evidence type="ECO:0000256" key="2">
    <source>
        <dbReference type="ARBA" id="ARBA00013165"/>
    </source>
</evidence>
<dbReference type="SUPFAM" id="SSF52374">
    <property type="entry name" value="Nucleotidylyl transferase"/>
    <property type="match status" value="1"/>
</dbReference>
<keyword evidence="3 11" id="KW-0436">Ligase</keyword>
<comment type="caution">
    <text evidence="14">The sequence shown here is derived from an EMBL/GenBank/DDBJ whole genome shotgun (WGS) entry which is preliminary data.</text>
</comment>
<dbReference type="PRINTS" id="PR00984">
    <property type="entry name" value="TRNASYNTHILE"/>
</dbReference>
<evidence type="ECO:0000313" key="15">
    <source>
        <dbReference type="Proteomes" id="UP001219525"/>
    </source>
</evidence>
<dbReference type="CDD" id="cd00818">
    <property type="entry name" value="IleRS_core"/>
    <property type="match status" value="1"/>
</dbReference>
<dbReference type="InterPro" id="IPR001412">
    <property type="entry name" value="aa-tRNA-synth_I_CS"/>
</dbReference>
<comment type="catalytic activity">
    <reaction evidence="9">
        <text>tRNA(Ile) + L-isoleucine + ATP = L-isoleucyl-tRNA(Ile) + AMP + diphosphate</text>
        <dbReference type="Rhea" id="RHEA:11060"/>
        <dbReference type="Rhea" id="RHEA-COMP:9666"/>
        <dbReference type="Rhea" id="RHEA-COMP:9695"/>
        <dbReference type="ChEBI" id="CHEBI:30616"/>
        <dbReference type="ChEBI" id="CHEBI:33019"/>
        <dbReference type="ChEBI" id="CHEBI:58045"/>
        <dbReference type="ChEBI" id="CHEBI:78442"/>
        <dbReference type="ChEBI" id="CHEBI:78528"/>
        <dbReference type="ChEBI" id="CHEBI:456215"/>
        <dbReference type="EC" id="6.1.1.5"/>
    </reaction>
</comment>
<dbReference type="InterPro" id="IPR014729">
    <property type="entry name" value="Rossmann-like_a/b/a_fold"/>
</dbReference>
<dbReference type="Gene3D" id="3.90.740.10">
    <property type="entry name" value="Valyl/Leucyl/Isoleucyl-tRNA synthetase, editing domain"/>
    <property type="match status" value="1"/>
</dbReference>
<organism evidence="14 15">
    <name type="scientific">Mycena pura</name>
    <dbReference type="NCBI Taxonomy" id="153505"/>
    <lineage>
        <taxon>Eukaryota</taxon>
        <taxon>Fungi</taxon>
        <taxon>Dikarya</taxon>
        <taxon>Basidiomycota</taxon>
        <taxon>Agaricomycotina</taxon>
        <taxon>Agaricomycetes</taxon>
        <taxon>Agaricomycetidae</taxon>
        <taxon>Agaricales</taxon>
        <taxon>Marasmiineae</taxon>
        <taxon>Mycenaceae</taxon>
        <taxon>Mycena</taxon>
    </lineage>
</organism>
<dbReference type="SUPFAM" id="SSF47323">
    <property type="entry name" value="Anticodon-binding domain of a subclass of class I aminoacyl-tRNA synthetases"/>
    <property type="match status" value="1"/>
</dbReference>
<sequence length="1084" mass="124457">MSFPPHDISAPFDFPREEEKVLAFWEEIDAFQTSLKLSEGKPEFAFYDGPPFATGLPHYGHLLAGTVKDIVTRHAHSSGYHVSRRFGWDTHGLPVEHEIDKKLGITGKADVMKIGIDKYNAECRSIVMRYASEWRKTVVRMGRWIDFDNDYKTLNLSFMESVWWVFAELFKKGLVYRGLRVLPYSMGLTTPVSNFEANMDFADVNDPAVTVAFPLVDDPSTSLLAWTTTPWTLPSNLALCVHPDFTYIKIHDQEKDQNFILHENLLQTLYKDPKKAKFKKLGQFLGVDMKGWRYVPMFEYFTEKYEDKAFRVVADKYVTDTDGTGIVHQAPAFGEDDYRIALEYEILRDNEMPPCPIDDACRFTSEVPDFEGLNVKAADSPIQKMIKAKGRLIVQSTMNHSYPFCWRSKTPLIYRAIPGWFVRVANITEQLVTNNKKTLWVPQFVGDNRFGNWLANARDWNISRNRYWGTPLPLWVSEDLKEMVCVGSVEELEQLSGVKGIKDLHRESIDHITIPSSTGKGVLKRVEEVFDCWFESGSMPYAQLHYPFENKELFENTFPAHFVCEGIDQTRGWFYTLLVLSTHLFGKAPWQNLIVTGLVLASDGKKMSKSLKNFPDPNLILDKMGADATRMFLVNSPIVRGDNLRFREEGVREVISRVLLPWLNSFRFFLGQVALFKKTHGEDFWYNAHAALPTNVMDRWVLARCQSLIKLVREEMAAYRLYTIIPRLLDLVDELTNWYIRFNRKRLKGDEGKEDTRVALNTLFEALFTLCRTMSSYTPFMTENLYQTLKTFIPEDPNAGDVRSIHFLSFPDIKEVYFDSDIERQVRRMQTIIELTRNIRETNNLSLKTPLKELLVFNAGEQYIQDVRSLQRYIESELNVRDVVFSTDEAASGVRYRAVADWTVLGRKLRKDINRVKKALPDVSSDAVKAFIDTGKMSVDGIELVTGDLTVQRYLDIPAAAQKQFATNTDNDVVVRLDIKIHPELMGEWLARELTNRVQKLRKKAGLQATDDVEIFYQFESGSGAEILAAIQEYSGMIRKTVGGLPADVTGRKEGSELLIEEEQEVSDTKFVLYLVKPSEMYSA</sequence>
<dbReference type="Gene3D" id="1.10.730.10">
    <property type="entry name" value="Isoleucyl-tRNA Synthetase, Domain 1"/>
    <property type="match status" value="1"/>
</dbReference>
<protein>
    <recommendedName>
        <fullName evidence="10">Isoleucine--tRNA ligase, cytoplasmic</fullName>
        <ecNumber evidence="2">6.1.1.5</ecNumber>
    </recommendedName>
    <alternativeName>
        <fullName evidence="8">Isoleucyl-tRNA synthetase</fullName>
    </alternativeName>
</protein>
<keyword evidence="6 11" id="KW-0648">Protein biosynthesis</keyword>
<feature type="domain" description="Methionyl/Valyl/Leucyl/Isoleucyl-tRNA synthetase anticodon-binding" evidence="13">
    <location>
        <begin position="698"/>
        <end position="853"/>
    </location>
</feature>
<evidence type="ECO:0000256" key="9">
    <source>
        <dbReference type="ARBA" id="ARBA00048359"/>
    </source>
</evidence>
<dbReference type="Gene3D" id="3.40.50.620">
    <property type="entry name" value="HUPs"/>
    <property type="match status" value="2"/>
</dbReference>
<dbReference type="PANTHER" id="PTHR42780:SF1">
    <property type="entry name" value="ISOLEUCINE--TRNA LIGASE, CYTOPLASMIC"/>
    <property type="match status" value="1"/>
</dbReference>
<dbReference type="FunFam" id="1.10.730.10:FF:000004">
    <property type="entry name" value="Isoleucyl-tRNA synthetase, cytoplasmic"/>
    <property type="match status" value="1"/>
</dbReference>
<dbReference type="AlphaFoldDB" id="A0AAD6VMW8"/>